<protein>
    <submittedName>
        <fullName evidence="2">Uncharacterized protein</fullName>
    </submittedName>
</protein>
<keyword evidence="3" id="KW-1185">Reference proteome</keyword>
<organism evidence="2 3">
    <name type="scientific">Paramarasmius palmivorus</name>
    <dbReference type="NCBI Taxonomy" id="297713"/>
    <lineage>
        <taxon>Eukaryota</taxon>
        <taxon>Fungi</taxon>
        <taxon>Dikarya</taxon>
        <taxon>Basidiomycota</taxon>
        <taxon>Agaricomycotina</taxon>
        <taxon>Agaricomycetes</taxon>
        <taxon>Agaricomycetidae</taxon>
        <taxon>Agaricales</taxon>
        <taxon>Marasmiineae</taxon>
        <taxon>Marasmiaceae</taxon>
        <taxon>Paramarasmius</taxon>
    </lineage>
</organism>
<gene>
    <name evidence="2" type="ORF">VNI00_013016</name>
</gene>
<reference evidence="2 3" key="1">
    <citation type="submission" date="2024-01" db="EMBL/GenBank/DDBJ databases">
        <title>A draft genome for a cacao thread blight-causing isolate of Paramarasmius palmivorus.</title>
        <authorList>
            <person name="Baruah I.K."/>
            <person name="Bukari Y."/>
            <person name="Amoako-Attah I."/>
            <person name="Meinhardt L.W."/>
            <person name="Bailey B.A."/>
            <person name="Cohen S.P."/>
        </authorList>
    </citation>
    <scope>NUCLEOTIDE SEQUENCE [LARGE SCALE GENOMIC DNA]</scope>
    <source>
        <strain evidence="2 3">GH-12</strain>
    </source>
</reference>
<evidence type="ECO:0000313" key="3">
    <source>
        <dbReference type="Proteomes" id="UP001383192"/>
    </source>
</evidence>
<proteinExistence type="predicted"/>
<dbReference type="EMBL" id="JAYKXP010000064">
    <property type="protein sequence ID" value="KAK7032458.1"/>
    <property type="molecule type" value="Genomic_DNA"/>
</dbReference>
<feature type="region of interest" description="Disordered" evidence="1">
    <location>
        <begin position="72"/>
        <end position="95"/>
    </location>
</feature>
<name>A0AAW0BZJ7_9AGAR</name>
<dbReference type="AlphaFoldDB" id="A0AAW0BZJ7"/>
<dbReference type="Proteomes" id="UP001383192">
    <property type="component" value="Unassembled WGS sequence"/>
</dbReference>
<sequence length="160" mass="18236">MWNNRPPSFLSPKLSEEQDLRDEKEVARLLWPRAEDIWHDIWKEVVEGKLDEPVSPTSGVKDLGVRYRTEGYSTSNGSSVLTGSKNSAAAETPRTKNSGYYTRVPIFVPPFELPTTDQDDGDVRELDDHERGLLTIAAYGSLCAETNRKFTRWQYELVED</sequence>
<comment type="caution">
    <text evidence="2">The sequence shown here is derived from an EMBL/GenBank/DDBJ whole genome shotgun (WGS) entry which is preliminary data.</text>
</comment>
<evidence type="ECO:0000313" key="2">
    <source>
        <dbReference type="EMBL" id="KAK7032458.1"/>
    </source>
</evidence>
<evidence type="ECO:0000256" key="1">
    <source>
        <dbReference type="SAM" id="MobiDB-lite"/>
    </source>
</evidence>
<accession>A0AAW0BZJ7</accession>